<gene>
    <name evidence="2" type="ORF">KPNJ2_04959</name>
</gene>
<keyword evidence="1" id="KW-0812">Transmembrane</keyword>
<evidence type="ECO:0000313" key="2">
    <source>
        <dbReference type="EMBL" id="AHM81731.1"/>
    </source>
</evidence>
<feature type="transmembrane region" description="Helical" evidence="1">
    <location>
        <begin position="315"/>
        <end position="332"/>
    </location>
</feature>
<feature type="transmembrane region" description="Helical" evidence="1">
    <location>
        <begin position="111"/>
        <end position="129"/>
    </location>
</feature>
<accession>W8VI92</accession>
<dbReference type="PATRIC" id="fig|1420013.3.peg.4649"/>
<sequence>MGRQRVIRKTPSFHQGRNLVKQTHYFTVNFTGFTTAASEEQSYLRLIAGEHAFYTDKRHFKDPSLFDRLRLGQPLHIGTCRLKDGSYWIHWLSDGHILLEPSRQPLSIKKLLRPVGLVFFVCLIILACAPWLDIFLLLCFITMLVNPFGIFSFCSCNFSLRLRVLNAKMQRTKQGDISFCQRLEILPATSERHPPSANNEIALPKEFALEEGVILNSYYQIWFATRVRPYFIKEGACFQLATRHSFFSARLTWLSDALNNRCRPPFLADGDWVIAARRHGYDDLQALYNVSDGSVYLKNSPFHPGNQQMASIYKIAYGLVLIVMFFTLTIKLHDPMLNLGSWPFYREMLTRLTGTLLPINLLLIVMEFVRMIAHPLSRRVAGRVKVHQAILRYARRQGARMTPWELK</sequence>
<keyword evidence="1" id="KW-1133">Transmembrane helix</keyword>
<feature type="transmembrane region" description="Helical" evidence="1">
    <location>
        <begin position="135"/>
        <end position="160"/>
    </location>
</feature>
<feature type="transmembrane region" description="Helical" evidence="1">
    <location>
        <begin position="352"/>
        <end position="373"/>
    </location>
</feature>
<dbReference type="KEGG" id="kps:KPNJ2_04959"/>
<proteinExistence type="predicted"/>
<organism evidence="2 3">
    <name type="scientific">Klebsiella pneumoniae 30684/NJST258_2</name>
    <dbReference type="NCBI Taxonomy" id="1420013"/>
    <lineage>
        <taxon>Bacteria</taxon>
        <taxon>Pseudomonadati</taxon>
        <taxon>Pseudomonadota</taxon>
        <taxon>Gammaproteobacteria</taxon>
        <taxon>Enterobacterales</taxon>
        <taxon>Enterobacteriaceae</taxon>
        <taxon>Klebsiella/Raoultella group</taxon>
        <taxon>Klebsiella</taxon>
        <taxon>Klebsiella pneumoniae complex</taxon>
    </lineage>
</organism>
<protein>
    <recommendedName>
        <fullName evidence="4">Lipoprotein</fullName>
    </recommendedName>
</protein>
<keyword evidence="1" id="KW-0472">Membrane</keyword>
<dbReference type="Proteomes" id="UP000019586">
    <property type="component" value="Chromosome"/>
</dbReference>
<evidence type="ECO:0008006" key="4">
    <source>
        <dbReference type="Google" id="ProtNLM"/>
    </source>
</evidence>
<evidence type="ECO:0000313" key="3">
    <source>
        <dbReference type="Proteomes" id="UP000019586"/>
    </source>
</evidence>
<name>W8VI92_KLEPN</name>
<reference evidence="2 3" key="1">
    <citation type="journal article" date="2014" name="Proc. Natl. Acad. Sci. U.S.A.">
        <title>Molecular dissection of the evolution of carbapenem-resistant multilocus sequence type 258 Klebsiella pneumoniae.</title>
        <authorList>
            <person name="Deleo F.R."/>
            <person name="Chen L."/>
            <person name="Porcella S.F."/>
            <person name="Martens C.A."/>
            <person name="Kobayashi S.D."/>
            <person name="Porter A.R."/>
            <person name="Chavda K.D."/>
            <person name="Jacobs M.R."/>
            <person name="Mathema B."/>
            <person name="Olsen R.J."/>
            <person name="Bonomo R.A."/>
            <person name="Musser J.M."/>
            <person name="Kreiswirth B.N."/>
        </authorList>
    </citation>
    <scope>NUCLEOTIDE SEQUENCE [LARGE SCALE GENOMIC DNA]</scope>
    <source>
        <strain evidence="2">30684/NJST258_2</strain>
    </source>
</reference>
<dbReference type="HOGENOM" id="CLU_058607_0_0_6"/>
<dbReference type="EMBL" id="CP006918">
    <property type="protein sequence ID" value="AHM81731.1"/>
    <property type="molecule type" value="Genomic_DNA"/>
</dbReference>
<evidence type="ECO:0000256" key="1">
    <source>
        <dbReference type="SAM" id="Phobius"/>
    </source>
</evidence>
<dbReference type="AlphaFoldDB" id="W8VI92"/>